<keyword evidence="1 4" id="KW-0413">Isomerase</keyword>
<dbReference type="GO" id="GO:0009697">
    <property type="term" value="P:salicylic acid biosynthetic process"/>
    <property type="evidence" value="ECO:0007669"/>
    <property type="project" value="TreeGrafter"/>
</dbReference>
<dbReference type="GO" id="GO:0005737">
    <property type="term" value="C:cytoplasm"/>
    <property type="evidence" value="ECO:0007669"/>
    <property type="project" value="InterPro"/>
</dbReference>
<reference evidence="4 5" key="1">
    <citation type="submission" date="2018-08" db="EMBL/GenBank/DDBJ databases">
        <title>Draft genome of candidate division NPL-UPA2 bacterium Unc8 that adapted to ultra-basic serpentinizing groundwater.</title>
        <authorList>
            <person name="Ishii S."/>
            <person name="Suzuki S."/>
            <person name="Nealson K.H."/>
        </authorList>
    </citation>
    <scope>NUCLEOTIDE SEQUENCE [LARGE SCALE GENOMIC DNA]</scope>
    <source>
        <strain evidence="4">Unc8</strain>
    </source>
</reference>
<dbReference type="EC" id="5.4.99.5" evidence="4"/>
<evidence type="ECO:0000256" key="2">
    <source>
        <dbReference type="SAM" id="MobiDB-lite"/>
    </source>
</evidence>
<dbReference type="InterPro" id="IPR010957">
    <property type="entry name" value="G/b/e-P-prot_chorismate_mutase"/>
</dbReference>
<evidence type="ECO:0000313" key="4">
    <source>
        <dbReference type="EMBL" id="RII00975.1"/>
    </source>
</evidence>
<feature type="compositionally biased region" description="Basic residues" evidence="2">
    <location>
        <begin position="90"/>
        <end position="100"/>
    </location>
</feature>
<dbReference type="InterPro" id="IPR036979">
    <property type="entry name" value="CM_dom_sf"/>
</dbReference>
<gene>
    <name evidence="4" type="primary">pheA</name>
    <name evidence="4" type="ORF">B9J77_00060</name>
</gene>
<dbReference type="EMBL" id="NDHY01000001">
    <property type="protein sequence ID" value="RII00975.1"/>
    <property type="molecule type" value="Genomic_DNA"/>
</dbReference>
<feature type="region of interest" description="Disordered" evidence="2">
    <location>
        <begin position="87"/>
        <end position="113"/>
    </location>
</feature>
<accession>A0A399FX37</accession>
<feature type="domain" description="Chorismate mutase" evidence="3">
    <location>
        <begin position="1"/>
        <end position="87"/>
    </location>
</feature>
<evidence type="ECO:0000313" key="5">
    <source>
        <dbReference type="Proteomes" id="UP000266287"/>
    </source>
</evidence>
<protein>
    <submittedName>
        <fullName evidence="4">Chorismate mutase</fullName>
        <ecNumber evidence="4">5.4.99.5</ecNumber>
    </submittedName>
</protein>
<comment type="caution">
    <text evidence="4">The sequence shown here is derived from an EMBL/GenBank/DDBJ whole genome shotgun (WGS) entry which is preliminary data.</text>
</comment>
<dbReference type="Pfam" id="PF01817">
    <property type="entry name" value="CM_2"/>
    <property type="match status" value="1"/>
</dbReference>
<dbReference type="GO" id="GO:0004106">
    <property type="term" value="F:chorismate mutase activity"/>
    <property type="evidence" value="ECO:0007669"/>
    <property type="project" value="UniProtKB-EC"/>
</dbReference>
<dbReference type="InterPro" id="IPR051331">
    <property type="entry name" value="Chorismate_mutase-related"/>
</dbReference>
<dbReference type="PANTHER" id="PTHR38041">
    <property type="entry name" value="CHORISMATE MUTASE"/>
    <property type="match status" value="1"/>
</dbReference>
<name>A0A399FX37_UNCN2</name>
<dbReference type="AlphaFoldDB" id="A0A399FX37"/>
<dbReference type="PANTHER" id="PTHR38041:SF1">
    <property type="entry name" value="CHORISMATE MUTASE"/>
    <property type="match status" value="1"/>
</dbReference>
<dbReference type="SUPFAM" id="SSF48600">
    <property type="entry name" value="Chorismate mutase II"/>
    <property type="match status" value="1"/>
</dbReference>
<sequence length="113" mass="13131">MNLGELRNQIDKIDARILELLNKRTEAAVEIGRIKLKKKKKYYVPGREKEICQRLLKKNKGPLSDELVKGIYQQIMSASLSLQQEIVSKHKEKGTKKQRHKGTEAQRHRGIKK</sequence>
<evidence type="ECO:0000256" key="1">
    <source>
        <dbReference type="ARBA" id="ARBA00023235"/>
    </source>
</evidence>
<proteinExistence type="predicted"/>
<organism evidence="4 5">
    <name type="scientific">candidate division NPL-UPA2 bacterium Unc8</name>
    <dbReference type="NCBI Taxonomy" id="1980939"/>
    <lineage>
        <taxon>Bacteria</taxon>
    </lineage>
</organism>
<dbReference type="GO" id="GO:0046417">
    <property type="term" value="P:chorismate metabolic process"/>
    <property type="evidence" value="ECO:0007669"/>
    <property type="project" value="InterPro"/>
</dbReference>
<dbReference type="GO" id="GO:0009094">
    <property type="term" value="P:L-phenylalanine biosynthetic process"/>
    <property type="evidence" value="ECO:0007669"/>
    <property type="project" value="InterPro"/>
</dbReference>
<dbReference type="NCBIfam" id="TIGR01807">
    <property type="entry name" value="CM_P2"/>
    <property type="match status" value="1"/>
</dbReference>
<dbReference type="Gene3D" id="1.20.59.10">
    <property type="entry name" value="Chorismate mutase"/>
    <property type="match status" value="1"/>
</dbReference>
<evidence type="ECO:0000259" key="3">
    <source>
        <dbReference type="PROSITE" id="PS51168"/>
    </source>
</evidence>
<dbReference type="InterPro" id="IPR036263">
    <property type="entry name" value="Chorismate_II_sf"/>
</dbReference>
<dbReference type="InterPro" id="IPR002701">
    <property type="entry name" value="CM_II_prokaryot"/>
</dbReference>
<dbReference type="Proteomes" id="UP000266287">
    <property type="component" value="Unassembled WGS sequence"/>
</dbReference>
<dbReference type="SMART" id="SM00830">
    <property type="entry name" value="CM_2"/>
    <property type="match status" value="1"/>
</dbReference>
<dbReference type="PROSITE" id="PS51168">
    <property type="entry name" value="CHORISMATE_MUT_2"/>
    <property type="match status" value="1"/>
</dbReference>